<dbReference type="InterPro" id="IPR013087">
    <property type="entry name" value="Znf_C2H2_type"/>
</dbReference>
<dbReference type="Proteomes" id="UP000005408">
    <property type="component" value="Unassembled WGS sequence"/>
</dbReference>
<name>A0A8W8HKR7_MAGGI</name>
<feature type="compositionally biased region" description="Polar residues" evidence="2">
    <location>
        <begin position="56"/>
        <end position="67"/>
    </location>
</feature>
<dbReference type="PROSITE" id="PS50157">
    <property type="entry name" value="ZINC_FINGER_C2H2_2"/>
    <property type="match status" value="1"/>
</dbReference>
<dbReference type="AlphaFoldDB" id="A0A8W8HKR7"/>
<feature type="domain" description="C2H2-type" evidence="3">
    <location>
        <begin position="92"/>
        <end position="120"/>
    </location>
</feature>
<evidence type="ECO:0000256" key="1">
    <source>
        <dbReference type="PROSITE-ProRule" id="PRU00042"/>
    </source>
</evidence>
<dbReference type="GO" id="GO:0008270">
    <property type="term" value="F:zinc ion binding"/>
    <property type="evidence" value="ECO:0007669"/>
    <property type="project" value="UniProtKB-KW"/>
</dbReference>
<dbReference type="EnsemblMetazoa" id="G10052.1">
    <property type="protein sequence ID" value="G10052.1:cds"/>
    <property type="gene ID" value="G10052"/>
</dbReference>
<keyword evidence="5" id="KW-1185">Reference proteome</keyword>
<dbReference type="Gene3D" id="3.30.160.60">
    <property type="entry name" value="Classic Zinc Finger"/>
    <property type="match status" value="1"/>
</dbReference>
<keyword evidence="1" id="KW-0862">Zinc</keyword>
<keyword evidence="1" id="KW-0863">Zinc-finger</keyword>
<dbReference type="Pfam" id="PF00096">
    <property type="entry name" value="zf-C2H2"/>
    <property type="match status" value="1"/>
</dbReference>
<accession>A0A8W8HKR7</accession>
<dbReference type="InterPro" id="IPR036236">
    <property type="entry name" value="Znf_C2H2_sf"/>
</dbReference>
<proteinExistence type="predicted"/>
<evidence type="ECO:0000256" key="2">
    <source>
        <dbReference type="SAM" id="MobiDB-lite"/>
    </source>
</evidence>
<evidence type="ECO:0000313" key="4">
    <source>
        <dbReference type="EnsemblMetazoa" id="G10052.1:cds"/>
    </source>
</evidence>
<feature type="compositionally biased region" description="Basic and acidic residues" evidence="2">
    <location>
        <begin position="135"/>
        <end position="146"/>
    </location>
</feature>
<evidence type="ECO:0000259" key="3">
    <source>
        <dbReference type="PROSITE" id="PS50157"/>
    </source>
</evidence>
<feature type="region of interest" description="Disordered" evidence="2">
    <location>
        <begin position="114"/>
        <end position="146"/>
    </location>
</feature>
<reference evidence="4" key="1">
    <citation type="submission" date="2022-08" db="UniProtKB">
        <authorList>
            <consortium name="EnsemblMetazoa"/>
        </authorList>
    </citation>
    <scope>IDENTIFICATION</scope>
    <source>
        <strain evidence="4">05x7-T-G4-1.051#20</strain>
    </source>
</reference>
<organism evidence="4 5">
    <name type="scientific">Magallana gigas</name>
    <name type="common">Pacific oyster</name>
    <name type="synonym">Crassostrea gigas</name>
    <dbReference type="NCBI Taxonomy" id="29159"/>
    <lineage>
        <taxon>Eukaryota</taxon>
        <taxon>Metazoa</taxon>
        <taxon>Spiralia</taxon>
        <taxon>Lophotrochozoa</taxon>
        <taxon>Mollusca</taxon>
        <taxon>Bivalvia</taxon>
        <taxon>Autobranchia</taxon>
        <taxon>Pteriomorphia</taxon>
        <taxon>Ostreida</taxon>
        <taxon>Ostreoidea</taxon>
        <taxon>Ostreidae</taxon>
        <taxon>Magallana</taxon>
    </lineage>
</organism>
<evidence type="ECO:0000313" key="5">
    <source>
        <dbReference type="Proteomes" id="UP000005408"/>
    </source>
</evidence>
<sequence length="146" mass="16527">MANVPDRLRILPWVPSGLRSKRTNMSSLEQESAVEKSPQSCAEQDPGNETDIHPSVDQSSNFKSPNCTKSFIRKNELNAHIHVAAKHEKKSFTCPKCQKAFAYKTNAKRHEYKCNGTKQPSKEKPPNKGKGIKCRKCDHVSHNKRK</sequence>
<feature type="region of interest" description="Disordered" evidence="2">
    <location>
        <begin position="15"/>
        <end position="67"/>
    </location>
</feature>
<keyword evidence="1" id="KW-0479">Metal-binding</keyword>
<protein>
    <recommendedName>
        <fullName evidence="3">C2H2-type domain-containing protein</fullName>
    </recommendedName>
</protein>
<dbReference type="SUPFAM" id="SSF57667">
    <property type="entry name" value="beta-beta-alpha zinc fingers"/>
    <property type="match status" value="1"/>
</dbReference>